<dbReference type="KEGG" id="cmp:Cha6605_1069"/>
<dbReference type="PATRIC" id="fig|1173020.3.peg.1248"/>
<sequence>MNVDRLIGTHDFLFITLDTLRYDVAQECLTNGYTPNLARLLPGGKWERRHTPASFTYAAHQAFFAGFLPTPDLPGKHPRLFALSFAGSETTGENTCVFETADIISGFAQREYHTICIGGVGFFNKQNALGNVLPGMFAESHWDISLGVTDPNSTENQVRLAIECLAKLPRSQRVFLFINISALHQPNCIFLPGETIDSPITQAAALAYVDRHLPPLFEAMQQRAPIMGIICSDHGTAYGEDDYHGHRLSHPVVWHVPYAEFILPRLDRSEANAL</sequence>
<dbReference type="NCBIfam" id="NF038075">
    <property type="entry name" value="fam_STM4013"/>
    <property type="match status" value="1"/>
</dbReference>
<dbReference type="OrthoDB" id="9803751at2"/>
<organism evidence="1 2">
    <name type="scientific">Chamaesiphon minutus (strain ATCC 27169 / PCC 6605)</name>
    <dbReference type="NCBI Taxonomy" id="1173020"/>
    <lineage>
        <taxon>Bacteria</taxon>
        <taxon>Bacillati</taxon>
        <taxon>Cyanobacteriota</taxon>
        <taxon>Cyanophyceae</taxon>
        <taxon>Gomontiellales</taxon>
        <taxon>Chamaesiphonaceae</taxon>
        <taxon>Chamaesiphon</taxon>
    </lineage>
</organism>
<protein>
    <recommendedName>
        <fullName evidence="3">Sulfatase</fullName>
    </recommendedName>
</protein>
<dbReference type="HOGENOM" id="CLU_075524_0_0_3"/>
<dbReference type="Proteomes" id="UP000010366">
    <property type="component" value="Chromosome"/>
</dbReference>
<dbReference type="InterPro" id="IPR017850">
    <property type="entry name" value="Alkaline_phosphatase_core_sf"/>
</dbReference>
<evidence type="ECO:0000313" key="2">
    <source>
        <dbReference type="Proteomes" id="UP000010366"/>
    </source>
</evidence>
<dbReference type="EMBL" id="CP003600">
    <property type="protein sequence ID" value="AFY92302.1"/>
    <property type="molecule type" value="Genomic_DNA"/>
</dbReference>
<dbReference type="SUPFAM" id="SSF53649">
    <property type="entry name" value="Alkaline phosphatase-like"/>
    <property type="match status" value="1"/>
</dbReference>
<name>K9UB41_CHAP6</name>
<reference evidence="1 2" key="1">
    <citation type="submission" date="2012-05" db="EMBL/GenBank/DDBJ databases">
        <title>Finished chromosome of genome of Chamaesiphon sp. PCC 6605.</title>
        <authorList>
            <consortium name="US DOE Joint Genome Institute"/>
            <person name="Gugger M."/>
            <person name="Coursin T."/>
            <person name="Rippka R."/>
            <person name="Tandeau De Marsac N."/>
            <person name="Huntemann M."/>
            <person name="Wei C.-L."/>
            <person name="Han J."/>
            <person name="Detter J.C."/>
            <person name="Han C."/>
            <person name="Tapia R."/>
            <person name="Chen A."/>
            <person name="Kyrpides N."/>
            <person name="Mavromatis K."/>
            <person name="Markowitz V."/>
            <person name="Szeto E."/>
            <person name="Ivanova N."/>
            <person name="Pagani I."/>
            <person name="Pati A."/>
            <person name="Goodwin L."/>
            <person name="Nordberg H.P."/>
            <person name="Cantor M.N."/>
            <person name="Hua S.X."/>
            <person name="Woyke T."/>
            <person name="Kerfeld C.A."/>
        </authorList>
    </citation>
    <scope>NUCLEOTIDE SEQUENCE [LARGE SCALE GENOMIC DNA]</scope>
    <source>
        <strain evidence="2">ATCC 27169 / PCC 6605</strain>
    </source>
</reference>
<evidence type="ECO:0000313" key="1">
    <source>
        <dbReference type="EMBL" id="AFY92302.1"/>
    </source>
</evidence>
<dbReference type="STRING" id="1173020.Cha6605_1069"/>
<evidence type="ECO:0008006" key="3">
    <source>
        <dbReference type="Google" id="ProtNLM"/>
    </source>
</evidence>
<dbReference type="eggNOG" id="COG3119">
    <property type="taxonomic scope" value="Bacteria"/>
</dbReference>
<keyword evidence="2" id="KW-1185">Reference proteome</keyword>
<dbReference type="Gene3D" id="3.40.720.10">
    <property type="entry name" value="Alkaline Phosphatase, subunit A"/>
    <property type="match status" value="1"/>
</dbReference>
<proteinExistence type="predicted"/>
<gene>
    <name evidence="1" type="ORF">Cha6605_1069</name>
</gene>
<dbReference type="AlphaFoldDB" id="K9UB41"/>
<accession>K9UB41</accession>
<dbReference type="InterPro" id="IPR047838">
    <property type="entry name" value="STM4013-like"/>
</dbReference>
<dbReference type="RefSeq" id="WP_015158492.1">
    <property type="nucleotide sequence ID" value="NC_019697.1"/>
</dbReference>